<feature type="domain" description="YknX-like C-terminal permuted SH3-like" evidence="11">
    <location>
        <begin position="319"/>
        <end position="387"/>
    </location>
</feature>
<reference evidence="12 13" key="1">
    <citation type="submission" date="2017-12" db="EMBL/GenBank/DDBJ databases">
        <title>Draft Genome sequences of multiple microbial strains isolated from spacecraft associated surfaces.</title>
        <authorList>
            <person name="Seuylemezian A."/>
            <person name="Vaishampayan P."/>
            <person name="Venkateswaran K."/>
        </authorList>
    </citation>
    <scope>NUCLEOTIDE SEQUENCE [LARGE SCALE GENOMIC DNA]</scope>
    <source>
        <strain evidence="12 13">2P01AA</strain>
    </source>
</reference>
<accession>A0A2N0WFF8</accession>
<dbReference type="EMBL" id="PISJ01000012">
    <property type="protein sequence ID" value="PKF33810.1"/>
    <property type="molecule type" value="Genomic_DNA"/>
</dbReference>
<evidence type="ECO:0000313" key="12">
    <source>
        <dbReference type="EMBL" id="PKF33810.1"/>
    </source>
</evidence>
<dbReference type="Gene3D" id="2.40.30.170">
    <property type="match status" value="1"/>
</dbReference>
<evidence type="ECO:0000256" key="5">
    <source>
        <dbReference type="ARBA" id="ARBA00023136"/>
    </source>
</evidence>
<evidence type="ECO:0000259" key="9">
    <source>
        <dbReference type="Pfam" id="PF25917"/>
    </source>
</evidence>
<keyword evidence="6" id="KW-0175">Coiled coil</keyword>
<evidence type="ECO:0000259" key="10">
    <source>
        <dbReference type="Pfam" id="PF25944"/>
    </source>
</evidence>
<dbReference type="Pfam" id="PF25989">
    <property type="entry name" value="YknX_C"/>
    <property type="match status" value="1"/>
</dbReference>
<dbReference type="Pfam" id="PF25876">
    <property type="entry name" value="HH_MFP_RND"/>
    <property type="match status" value="1"/>
</dbReference>
<evidence type="ECO:0000259" key="8">
    <source>
        <dbReference type="Pfam" id="PF25876"/>
    </source>
</evidence>
<dbReference type="PANTHER" id="PTHR30469">
    <property type="entry name" value="MULTIDRUG RESISTANCE PROTEIN MDTA"/>
    <property type="match status" value="1"/>
</dbReference>
<organism evidence="12 13">
    <name type="scientific">Acinetobacter proteolyticus</name>
    <dbReference type="NCBI Taxonomy" id="1776741"/>
    <lineage>
        <taxon>Bacteria</taxon>
        <taxon>Pseudomonadati</taxon>
        <taxon>Pseudomonadota</taxon>
        <taxon>Gammaproteobacteria</taxon>
        <taxon>Moraxellales</taxon>
        <taxon>Moraxellaceae</taxon>
        <taxon>Acinetobacter</taxon>
    </lineage>
</organism>
<proteinExistence type="inferred from homology"/>
<comment type="caution">
    <text evidence="12">The sequence shown here is derived from an EMBL/GenBank/DDBJ whole genome shotgun (WGS) entry which is preliminary data.</text>
</comment>
<keyword evidence="7" id="KW-1133">Transmembrane helix</keyword>
<sequence>MSEQQIDLKPQQHSRSNKIKWLITLLVLLLLIAWGWNYWKTSQANKQESFSQWSKPVPVRVVGVQRGDLQLQIKAIGTVVPANTVNVQSQVSGVLQKLYFEEGQYIKKGQLLAQIDPTPFQVALAQAQGTQQQNLAQLQNAQTELNRYQLLYKQDSIAKQQVDQQQALVNQLKGQMQANQAQVDTAKLQLSYTKIYAPIEGRVGFRLKDAGNLIQANEATGLLSITQIHPVYIQFAIAENYLDTVRQATKNKQSIQVSAWDRAEQKQLAIGSVQALDNQIDLNTGTLKVKAVFANLDDALFPNQFVNVRLNAKTLQNAVHLPSDAIQHGAKGTYVYILNKEDKAEVRMLKLGAVSQGQTEIVEGLQGNERVVLEGIDRLSEGQEVQVIQDDVSKPLPAKTVAG</sequence>
<protein>
    <submittedName>
        <fullName evidence="12">Multidrug transporter subunit MdtA</fullName>
    </submittedName>
</protein>
<keyword evidence="3" id="KW-1003">Cell membrane</keyword>
<keyword evidence="4" id="KW-0997">Cell inner membrane</keyword>
<dbReference type="PANTHER" id="PTHR30469:SF12">
    <property type="entry name" value="MULTIDRUG RESISTANCE PROTEIN MDTA"/>
    <property type="match status" value="1"/>
</dbReference>
<dbReference type="GO" id="GO:0015562">
    <property type="term" value="F:efflux transmembrane transporter activity"/>
    <property type="evidence" value="ECO:0007669"/>
    <property type="project" value="TreeGrafter"/>
</dbReference>
<evidence type="ECO:0000256" key="6">
    <source>
        <dbReference type="SAM" id="Coils"/>
    </source>
</evidence>
<gene>
    <name evidence="12" type="ORF">CW311_08145</name>
</gene>
<feature type="domain" description="Multidrug resistance protein MdtA-like alpha-helical hairpin" evidence="8">
    <location>
        <begin position="124"/>
        <end position="193"/>
    </location>
</feature>
<feature type="domain" description="Multidrug resistance protein MdtA-like beta-barrel" evidence="10">
    <location>
        <begin position="230"/>
        <end position="312"/>
    </location>
</feature>
<dbReference type="Gene3D" id="2.40.50.100">
    <property type="match status" value="1"/>
</dbReference>
<dbReference type="Gene3D" id="1.10.287.470">
    <property type="entry name" value="Helix hairpin bin"/>
    <property type="match status" value="1"/>
</dbReference>
<evidence type="ECO:0000313" key="13">
    <source>
        <dbReference type="Proteomes" id="UP000233553"/>
    </source>
</evidence>
<dbReference type="RefSeq" id="WP_101236212.1">
    <property type="nucleotide sequence ID" value="NZ_PISJ01000012.1"/>
</dbReference>
<evidence type="ECO:0000256" key="1">
    <source>
        <dbReference type="ARBA" id="ARBA00004236"/>
    </source>
</evidence>
<feature type="transmembrane region" description="Helical" evidence="7">
    <location>
        <begin position="21"/>
        <end position="39"/>
    </location>
</feature>
<dbReference type="SUPFAM" id="SSF111369">
    <property type="entry name" value="HlyD-like secretion proteins"/>
    <property type="match status" value="1"/>
</dbReference>
<dbReference type="InterPro" id="IPR006143">
    <property type="entry name" value="RND_pump_MFP"/>
</dbReference>
<dbReference type="InterPro" id="IPR058637">
    <property type="entry name" value="YknX-like_C"/>
</dbReference>
<evidence type="ECO:0000256" key="3">
    <source>
        <dbReference type="ARBA" id="ARBA00022475"/>
    </source>
</evidence>
<comment type="similarity">
    <text evidence="2">Belongs to the membrane fusion protein (MFP) (TC 8.A.1) family.</text>
</comment>
<dbReference type="InterPro" id="IPR058626">
    <property type="entry name" value="MdtA-like_b-barrel"/>
</dbReference>
<keyword evidence="7" id="KW-0812">Transmembrane</keyword>
<dbReference type="Proteomes" id="UP000233553">
    <property type="component" value="Unassembled WGS sequence"/>
</dbReference>
<dbReference type="Gene3D" id="2.40.420.20">
    <property type="match status" value="1"/>
</dbReference>
<comment type="subcellular location">
    <subcellularLocation>
        <location evidence="1">Cell membrane</location>
    </subcellularLocation>
</comment>
<dbReference type="AlphaFoldDB" id="A0A2N0WFF8"/>
<evidence type="ECO:0000256" key="4">
    <source>
        <dbReference type="ARBA" id="ARBA00022519"/>
    </source>
</evidence>
<evidence type="ECO:0000256" key="2">
    <source>
        <dbReference type="ARBA" id="ARBA00009477"/>
    </source>
</evidence>
<dbReference type="Pfam" id="PF25917">
    <property type="entry name" value="BSH_RND"/>
    <property type="match status" value="1"/>
</dbReference>
<feature type="domain" description="Multidrug resistance protein MdtA-like barrel-sandwich hybrid" evidence="9">
    <location>
        <begin position="83"/>
        <end position="225"/>
    </location>
</feature>
<dbReference type="InterPro" id="IPR058624">
    <property type="entry name" value="MdtA-like_HH"/>
</dbReference>
<dbReference type="InterPro" id="IPR058625">
    <property type="entry name" value="MdtA-like_BSH"/>
</dbReference>
<dbReference type="NCBIfam" id="TIGR01730">
    <property type="entry name" value="RND_mfp"/>
    <property type="match status" value="1"/>
</dbReference>
<dbReference type="Pfam" id="PF25944">
    <property type="entry name" value="Beta-barrel_RND"/>
    <property type="match status" value="1"/>
</dbReference>
<name>A0A2N0WFF8_9GAMM</name>
<keyword evidence="5 7" id="KW-0472">Membrane</keyword>
<evidence type="ECO:0000259" key="11">
    <source>
        <dbReference type="Pfam" id="PF25989"/>
    </source>
</evidence>
<feature type="coiled-coil region" evidence="6">
    <location>
        <begin position="162"/>
        <end position="189"/>
    </location>
</feature>
<evidence type="ECO:0000256" key="7">
    <source>
        <dbReference type="SAM" id="Phobius"/>
    </source>
</evidence>
<dbReference type="GO" id="GO:1990281">
    <property type="term" value="C:efflux pump complex"/>
    <property type="evidence" value="ECO:0007669"/>
    <property type="project" value="TreeGrafter"/>
</dbReference>